<sequence>MGSSAMADIRDDCGAICRPQCDSFSSDVCNAVTDIAPILKTLGFFFETCDVRVSILCRTLCFNICTLNTITPVASPAAAPPCKA</sequence>
<name>A0A835ART8_9POAL</name>
<gene>
    <name evidence="1" type="ORF">HU200_049105</name>
</gene>
<evidence type="ECO:0000313" key="2">
    <source>
        <dbReference type="Proteomes" id="UP000636709"/>
    </source>
</evidence>
<dbReference type="Proteomes" id="UP000636709">
    <property type="component" value="Unassembled WGS sequence"/>
</dbReference>
<proteinExistence type="predicted"/>
<organism evidence="1 2">
    <name type="scientific">Digitaria exilis</name>
    <dbReference type="NCBI Taxonomy" id="1010633"/>
    <lineage>
        <taxon>Eukaryota</taxon>
        <taxon>Viridiplantae</taxon>
        <taxon>Streptophyta</taxon>
        <taxon>Embryophyta</taxon>
        <taxon>Tracheophyta</taxon>
        <taxon>Spermatophyta</taxon>
        <taxon>Magnoliopsida</taxon>
        <taxon>Liliopsida</taxon>
        <taxon>Poales</taxon>
        <taxon>Poaceae</taxon>
        <taxon>PACMAD clade</taxon>
        <taxon>Panicoideae</taxon>
        <taxon>Panicodae</taxon>
        <taxon>Paniceae</taxon>
        <taxon>Anthephorinae</taxon>
        <taxon>Digitaria</taxon>
    </lineage>
</organism>
<dbReference type="OrthoDB" id="686460at2759"/>
<accession>A0A835ART8</accession>
<evidence type="ECO:0000313" key="1">
    <source>
        <dbReference type="EMBL" id="KAF8673032.1"/>
    </source>
</evidence>
<dbReference type="AlphaFoldDB" id="A0A835ART8"/>
<comment type="caution">
    <text evidence="1">The sequence shown here is derived from an EMBL/GenBank/DDBJ whole genome shotgun (WGS) entry which is preliminary data.</text>
</comment>
<keyword evidence="2" id="KW-1185">Reference proteome</keyword>
<dbReference type="EMBL" id="JACEFO010002210">
    <property type="protein sequence ID" value="KAF8673032.1"/>
    <property type="molecule type" value="Genomic_DNA"/>
</dbReference>
<reference evidence="1" key="1">
    <citation type="submission" date="2020-07" db="EMBL/GenBank/DDBJ databases">
        <title>Genome sequence and genetic diversity analysis of an under-domesticated orphan crop, white fonio (Digitaria exilis).</title>
        <authorList>
            <person name="Bennetzen J.L."/>
            <person name="Chen S."/>
            <person name="Ma X."/>
            <person name="Wang X."/>
            <person name="Yssel A.E.J."/>
            <person name="Chaluvadi S.R."/>
            <person name="Johnson M."/>
            <person name="Gangashetty P."/>
            <person name="Hamidou F."/>
            <person name="Sanogo M.D."/>
            <person name="Zwaenepoel A."/>
            <person name="Wallace J."/>
            <person name="Van De Peer Y."/>
            <person name="Van Deynze A."/>
        </authorList>
    </citation>
    <scope>NUCLEOTIDE SEQUENCE</scope>
    <source>
        <tissue evidence="1">Leaves</tissue>
    </source>
</reference>
<protein>
    <submittedName>
        <fullName evidence="1">Uncharacterized protein</fullName>
    </submittedName>
</protein>